<reference evidence="1 2" key="1">
    <citation type="submission" date="2015-04" db="EMBL/GenBank/DDBJ databases">
        <authorList>
            <person name="Syromyatnikov M.Y."/>
            <person name="Popov V.N."/>
        </authorList>
    </citation>
    <scope>NUCLEOTIDE SEQUENCE [LARGE SCALE GENOMIC DNA]</scope>
</reference>
<evidence type="ECO:0000313" key="1">
    <source>
        <dbReference type="EMBL" id="CRL01720.1"/>
    </source>
</evidence>
<dbReference type="EMBL" id="CVRI01000056">
    <property type="protein sequence ID" value="CRL01720.1"/>
    <property type="molecule type" value="Genomic_DNA"/>
</dbReference>
<evidence type="ECO:0000313" key="2">
    <source>
        <dbReference type="Proteomes" id="UP000183832"/>
    </source>
</evidence>
<protein>
    <submittedName>
        <fullName evidence="1">CLUMA_CG014936, isoform A</fullName>
    </submittedName>
</protein>
<dbReference type="AlphaFoldDB" id="A0A1J1INI2"/>
<accession>A0A1J1INI2</accession>
<keyword evidence="2" id="KW-1185">Reference proteome</keyword>
<sequence length="59" mass="7041">MPHSLMYNADNIEKAYFLCPGILFTLLKDMQQNVSHFKRSLYAIIKMQFTKTSLRYSRH</sequence>
<name>A0A1J1INI2_9DIPT</name>
<organism evidence="1 2">
    <name type="scientific">Clunio marinus</name>
    <dbReference type="NCBI Taxonomy" id="568069"/>
    <lineage>
        <taxon>Eukaryota</taxon>
        <taxon>Metazoa</taxon>
        <taxon>Ecdysozoa</taxon>
        <taxon>Arthropoda</taxon>
        <taxon>Hexapoda</taxon>
        <taxon>Insecta</taxon>
        <taxon>Pterygota</taxon>
        <taxon>Neoptera</taxon>
        <taxon>Endopterygota</taxon>
        <taxon>Diptera</taxon>
        <taxon>Nematocera</taxon>
        <taxon>Chironomoidea</taxon>
        <taxon>Chironomidae</taxon>
        <taxon>Clunio</taxon>
    </lineage>
</organism>
<dbReference type="Proteomes" id="UP000183832">
    <property type="component" value="Unassembled WGS sequence"/>
</dbReference>
<proteinExistence type="predicted"/>
<gene>
    <name evidence="1" type="ORF">CLUMA_CG014936</name>
</gene>